<keyword evidence="1" id="KW-0472">Membrane</keyword>
<evidence type="ECO:0000313" key="5">
    <source>
        <dbReference type="Proteomes" id="UP000557344"/>
    </source>
</evidence>
<name>A0A7W6Y6M1_RHIET</name>
<gene>
    <name evidence="2" type="ORF">GGE46_001797</name>
    <name evidence="3" type="ORF">GGE57_001313</name>
</gene>
<protein>
    <submittedName>
        <fullName evidence="2">Uncharacterized protein</fullName>
    </submittedName>
</protein>
<proteinExistence type="predicted"/>
<evidence type="ECO:0000313" key="3">
    <source>
        <dbReference type="EMBL" id="MBB4534577.1"/>
    </source>
</evidence>
<keyword evidence="1" id="KW-0812">Transmembrane</keyword>
<organism evidence="2 5">
    <name type="scientific">Rhizobium etli</name>
    <dbReference type="NCBI Taxonomy" id="29449"/>
    <lineage>
        <taxon>Bacteria</taxon>
        <taxon>Pseudomonadati</taxon>
        <taxon>Pseudomonadota</taxon>
        <taxon>Alphaproteobacteria</taxon>
        <taxon>Hyphomicrobiales</taxon>
        <taxon>Rhizobiaceae</taxon>
        <taxon>Rhizobium/Agrobacterium group</taxon>
        <taxon>Rhizobium</taxon>
    </lineage>
</organism>
<accession>A0A7W6Y6M1</accession>
<feature type="transmembrane region" description="Helical" evidence="1">
    <location>
        <begin position="12"/>
        <end position="31"/>
    </location>
</feature>
<reference evidence="4 5" key="1">
    <citation type="submission" date="2020-08" db="EMBL/GenBank/DDBJ databases">
        <title>Genomic Encyclopedia of Type Strains, Phase IV (KMG-V): Genome sequencing to study the core and pangenomes of soil and plant-associated prokaryotes.</title>
        <authorList>
            <person name="Whitman W."/>
        </authorList>
    </citation>
    <scope>NUCLEOTIDE SEQUENCE [LARGE SCALE GENOMIC DNA]</scope>
    <source>
        <strain evidence="2 5">SEMIA 471</strain>
        <strain evidence="3 4">SEMIA 489</strain>
    </source>
</reference>
<keyword evidence="1" id="KW-1133">Transmembrane helix</keyword>
<dbReference type="AlphaFoldDB" id="A0A7W6Y6M1"/>
<dbReference type="EMBL" id="JACIID010000002">
    <property type="protein sequence ID" value="MBB4534577.1"/>
    <property type="molecule type" value="Genomic_DNA"/>
</dbReference>
<feature type="transmembrane region" description="Helical" evidence="1">
    <location>
        <begin position="38"/>
        <end position="60"/>
    </location>
</feature>
<dbReference type="Proteomes" id="UP000557344">
    <property type="component" value="Unassembled WGS sequence"/>
</dbReference>
<sequence>MADSSVQTIGIFYFGSTLGWVVGAFLAFIVAGRHGRSALISPILLCAVVAVAFLPVPALWGSPGFLLFFGLVLGALRAVFPLASALFLVGGRPGKIDFGCALTLMSTTILISAFAPVGASWLYGLDLGAVPVVSAFWPACSSPSSCWCRPAISPSTTLRVPATSRLRRGSDRLFSLPSS</sequence>
<feature type="transmembrane region" description="Helical" evidence="1">
    <location>
        <begin position="66"/>
        <end position="89"/>
    </location>
</feature>
<comment type="caution">
    <text evidence="2">The sequence shown here is derived from an EMBL/GenBank/DDBJ whole genome shotgun (WGS) entry which is preliminary data.</text>
</comment>
<evidence type="ECO:0000256" key="1">
    <source>
        <dbReference type="SAM" id="Phobius"/>
    </source>
</evidence>
<evidence type="ECO:0000313" key="2">
    <source>
        <dbReference type="EMBL" id="MBB4479229.1"/>
    </source>
</evidence>
<feature type="transmembrane region" description="Helical" evidence="1">
    <location>
        <begin position="101"/>
        <end position="123"/>
    </location>
</feature>
<evidence type="ECO:0000313" key="4">
    <source>
        <dbReference type="Proteomes" id="UP000523431"/>
    </source>
</evidence>
<dbReference type="EMBL" id="JACIHU010000002">
    <property type="protein sequence ID" value="MBB4479229.1"/>
    <property type="molecule type" value="Genomic_DNA"/>
</dbReference>
<dbReference type="Proteomes" id="UP000523431">
    <property type="component" value="Unassembled WGS sequence"/>
</dbReference>